<keyword evidence="1" id="KW-0732">Signal</keyword>
<reference evidence="3" key="2">
    <citation type="submission" date="2016-10" db="EMBL/GenBank/DDBJ databases">
        <authorList>
            <person name="Cai Z."/>
        </authorList>
    </citation>
    <scope>NUCLEOTIDE SEQUENCE [LARGE SCALE GENOMIC DNA]</scope>
    <source>
        <strain evidence="3">DSM 25227</strain>
    </source>
</reference>
<dbReference type="EMBL" id="UETC01000008">
    <property type="protein sequence ID" value="SSA48805.1"/>
    <property type="molecule type" value="Genomic_DNA"/>
</dbReference>
<dbReference type="Proteomes" id="UP000245839">
    <property type="component" value="Unassembled WGS sequence"/>
</dbReference>
<gene>
    <name evidence="2" type="ORF">BCF38_10882</name>
    <name evidence="3" type="ORF">SAMN05421539_10882</name>
</gene>
<reference evidence="2 4" key="3">
    <citation type="submission" date="2018-03" db="EMBL/GenBank/DDBJ databases">
        <title>Genomic Encyclopedia of Archaeal and Bacterial Type Strains, Phase II (KMG-II): from individual species to whole genera.</title>
        <authorList>
            <person name="Goeker M."/>
        </authorList>
    </citation>
    <scope>NUCLEOTIDE SEQUENCE [LARGE SCALE GENOMIC DNA]</scope>
    <source>
        <strain evidence="2 4">DSM 25227</strain>
    </source>
</reference>
<proteinExistence type="predicted"/>
<sequence length="136" mass="14540">MRGLMLAALAAAGLAGPAAAQGITVELNKLEAGEEGQCRAFFLFRNGDDRSFEAFEMSLALIDTDGVIDQLLTIDAAPLPVDRTTLKLFEFPGLACDALGEVLLHDMTACRPQNGEEIDCFPLLTLESRADVALVK</sequence>
<organism evidence="3 5">
    <name type="scientific">Jannaschia seohaensis</name>
    <dbReference type="NCBI Taxonomy" id="475081"/>
    <lineage>
        <taxon>Bacteria</taxon>
        <taxon>Pseudomonadati</taxon>
        <taxon>Pseudomonadota</taxon>
        <taxon>Alphaproteobacteria</taxon>
        <taxon>Rhodobacterales</taxon>
        <taxon>Roseobacteraceae</taxon>
        <taxon>Jannaschia</taxon>
    </lineage>
</organism>
<dbReference type="Proteomes" id="UP000251571">
    <property type="component" value="Unassembled WGS sequence"/>
</dbReference>
<dbReference type="AlphaFoldDB" id="A0A2Y9AY33"/>
<dbReference type="RefSeq" id="WP_245947591.1">
    <property type="nucleotide sequence ID" value="NZ_QGDJ01000008.1"/>
</dbReference>
<protein>
    <recommendedName>
        <fullName evidence="6">Tat pathway signal sequence domain protein</fullName>
    </recommendedName>
</protein>
<evidence type="ECO:0000256" key="1">
    <source>
        <dbReference type="SAM" id="SignalP"/>
    </source>
</evidence>
<evidence type="ECO:0000313" key="5">
    <source>
        <dbReference type="Proteomes" id="UP000251571"/>
    </source>
</evidence>
<accession>A0A2Y9AY33</accession>
<feature type="signal peptide" evidence="1">
    <location>
        <begin position="1"/>
        <end position="20"/>
    </location>
</feature>
<evidence type="ECO:0000313" key="2">
    <source>
        <dbReference type="EMBL" id="PWJ16568.1"/>
    </source>
</evidence>
<evidence type="ECO:0008006" key="6">
    <source>
        <dbReference type="Google" id="ProtNLM"/>
    </source>
</evidence>
<feature type="chain" id="PRO_5044071905" description="Tat pathway signal sequence domain protein" evidence="1">
    <location>
        <begin position="21"/>
        <end position="136"/>
    </location>
</feature>
<dbReference type="EMBL" id="QGDJ01000008">
    <property type="protein sequence ID" value="PWJ16568.1"/>
    <property type="molecule type" value="Genomic_DNA"/>
</dbReference>
<evidence type="ECO:0000313" key="3">
    <source>
        <dbReference type="EMBL" id="SSA48805.1"/>
    </source>
</evidence>
<name>A0A2Y9AY33_9RHOB</name>
<keyword evidence="4" id="KW-1185">Reference proteome</keyword>
<evidence type="ECO:0000313" key="4">
    <source>
        <dbReference type="Proteomes" id="UP000245839"/>
    </source>
</evidence>
<reference evidence="5" key="1">
    <citation type="submission" date="2016-10" db="EMBL/GenBank/DDBJ databases">
        <authorList>
            <person name="Varghese N."/>
            <person name="Submissions S."/>
        </authorList>
    </citation>
    <scope>NUCLEOTIDE SEQUENCE [LARGE SCALE GENOMIC DNA]</scope>
    <source>
        <strain evidence="5">DSM 25227</strain>
    </source>
</reference>